<name>A0A1N6UXR0_AQUAC</name>
<dbReference type="GO" id="GO:0016887">
    <property type="term" value="F:ATP hydrolysis activity"/>
    <property type="evidence" value="ECO:0007669"/>
    <property type="project" value="InterPro"/>
</dbReference>
<dbReference type="GO" id="GO:0005524">
    <property type="term" value="F:ATP binding"/>
    <property type="evidence" value="ECO:0007669"/>
    <property type="project" value="UniProtKB-KW"/>
</dbReference>
<dbReference type="SMART" id="SM00382">
    <property type="entry name" value="AAA"/>
    <property type="match status" value="1"/>
</dbReference>
<feature type="transmembrane region" description="Helical" evidence="7">
    <location>
        <begin position="147"/>
        <end position="166"/>
    </location>
</feature>
<keyword evidence="3" id="KW-0547">Nucleotide-binding</keyword>
<dbReference type="PROSITE" id="PS50893">
    <property type="entry name" value="ABC_TRANSPORTER_2"/>
    <property type="match status" value="1"/>
</dbReference>
<dbReference type="Gene3D" id="3.40.50.300">
    <property type="entry name" value="P-loop containing nucleotide triphosphate hydrolases"/>
    <property type="match status" value="1"/>
</dbReference>
<evidence type="ECO:0000256" key="4">
    <source>
        <dbReference type="ARBA" id="ARBA00022840"/>
    </source>
</evidence>
<evidence type="ECO:0000256" key="3">
    <source>
        <dbReference type="ARBA" id="ARBA00022741"/>
    </source>
</evidence>
<dbReference type="EMBL" id="FTMP01000007">
    <property type="protein sequence ID" value="SIQ70341.1"/>
    <property type="molecule type" value="Genomic_DNA"/>
</dbReference>
<evidence type="ECO:0000313" key="11">
    <source>
        <dbReference type="Proteomes" id="UP000185841"/>
    </source>
</evidence>
<organism evidence="10 11">
    <name type="scientific">Aquipseudomonas alcaligenes</name>
    <name type="common">Pseudomonas alcaligenes</name>
    <dbReference type="NCBI Taxonomy" id="43263"/>
    <lineage>
        <taxon>Bacteria</taxon>
        <taxon>Pseudomonadati</taxon>
        <taxon>Pseudomonadota</taxon>
        <taxon>Gammaproteobacteria</taxon>
        <taxon>Pseudomonadales</taxon>
        <taxon>Pseudomonadaceae</taxon>
        <taxon>Aquipseudomonas</taxon>
    </lineage>
</organism>
<dbReference type="GO" id="GO:0140359">
    <property type="term" value="F:ABC-type transporter activity"/>
    <property type="evidence" value="ECO:0007669"/>
    <property type="project" value="InterPro"/>
</dbReference>
<dbReference type="InterPro" id="IPR003439">
    <property type="entry name" value="ABC_transporter-like_ATP-bd"/>
</dbReference>
<evidence type="ECO:0000256" key="1">
    <source>
        <dbReference type="ARBA" id="ARBA00004651"/>
    </source>
</evidence>
<dbReference type="InterPro" id="IPR017871">
    <property type="entry name" value="ABC_transporter-like_CS"/>
</dbReference>
<comment type="subcellular location">
    <subcellularLocation>
        <location evidence="1">Cell membrane</location>
        <topology evidence="1">Multi-pass membrane protein</topology>
    </subcellularLocation>
</comment>
<feature type="transmembrane region" description="Helical" evidence="7">
    <location>
        <begin position="237"/>
        <end position="255"/>
    </location>
</feature>
<feature type="transmembrane region" description="Helical" evidence="7">
    <location>
        <begin position="46"/>
        <end position="66"/>
    </location>
</feature>
<dbReference type="Gene3D" id="1.20.1560.10">
    <property type="entry name" value="ABC transporter type 1, transmembrane domain"/>
    <property type="match status" value="1"/>
</dbReference>
<evidence type="ECO:0000256" key="2">
    <source>
        <dbReference type="ARBA" id="ARBA00022692"/>
    </source>
</evidence>
<dbReference type="SUPFAM" id="SSF90123">
    <property type="entry name" value="ABC transporter transmembrane region"/>
    <property type="match status" value="1"/>
</dbReference>
<dbReference type="Proteomes" id="UP000185841">
    <property type="component" value="Unassembled WGS sequence"/>
</dbReference>
<gene>
    <name evidence="10" type="ORF">SAMN05878282_1079</name>
</gene>
<keyword evidence="5 7" id="KW-1133">Transmembrane helix</keyword>
<reference evidence="10 11" key="1">
    <citation type="submission" date="2017-01" db="EMBL/GenBank/DDBJ databases">
        <authorList>
            <person name="Mah S.A."/>
            <person name="Swanson W.J."/>
            <person name="Moy G.W."/>
            <person name="Vacquier V.D."/>
        </authorList>
    </citation>
    <scope>NUCLEOTIDE SEQUENCE [LARGE SCALE GENOMIC DNA]</scope>
    <source>
        <strain evidence="10 11">RU36E</strain>
    </source>
</reference>
<dbReference type="GO" id="GO:0034040">
    <property type="term" value="F:ATPase-coupled lipid transmembrane transporter activity"/>
    <property type="evidence" value="ECO:0007669"/>
    <property type="project" value="TreeGrafter"/>
</dbReference>
<dbReference type="AlphaFoldDB" id="A0A1N6UXR0"/>
<keyword evidence="6 7" id="KW-0472">Membrane</keyword>
<dbReference type="InterPro" id="IPR011527">
    <property type="entry name" value="ABC1_TM_dom"/>
</dbReference>
<evidence type="ECO:0000313" key="10">
    <source>
        <dbReference type="EMBL" id="SIQ70341.1"/>
    </source>
</evidence>
<dbReference type="PANTHER" id="PTHR24221">
    <property type="entry name" value="ATP-BINDING CASSETTE SUB-FAMILY B"/>
    <property type="match status" value="1"/>
</dbReference>
<keyword evidence="4 10" id="KW-0067">ATP-binding</keyword>
<dbReference type="Pfam" id="PF00664">
    <property type="entry name" value="ABC_membrane"/>
    <property type="match status" value="1"/>
</dbReference>
<evidence type="ECO:0000256" key="6">
    <source>
        <dbReference type="ARBA" id="ARBA00023136"/>
    </source>
</evidence>
<protein>
    <submittedName>
        <fullName evidence="10">ATP-binding cassette, subfamily C</fullName>
    </submittedName>
</protein>
<evidence type="ECO:0000256" key="7">
    <source>
        <dbReference type="SAM" id="Phobius"/>
    </source>
</evidence>
<sequence>MVLCGLTEGLGIAIVIPLLQVMQPSPEATGSLSSLLLSTSGTFGDLLKPAPLLTLFVALVCLRSLIQFGREQQAVRLQYALVDHLRRACFSALLHAEWRWIIKRRRSDLASLLLNDINRVGHGLNFGLAALATLMTMVVYLTAAALLSWQMTLLVLLSAALLLLMLNGQRHQALKLGQQLSEAFRTMHASVQDSLAGIRLSKTLGREETHLEQFEQAMRNLRGQQEAFLASTGRTRALFQCSGVALLALYLYMGLEIWSIEVAQLLTLVLIFARLIPLLATLQQQVHQWLHALPALLASESLLQQGMEATEQVTDAAYPWQMRHAISLHNVAVKYAEREHAALDSVTLKLPYLSTTVVIGPSGSGKSTLADIVAGLLAPDAGTLAVDGTPVDAGNRLSWRHNVAYVTQDIFLFNDSIRNNLLFACESASEATMEEALRQAAADFVFDLPQGLDTLIGDEGVSLSGGERQRIALARALLRKPELLILDEATSALDHDNERRIGDAIARLQGKVTLLIISHKSTALEHATQVIELDRGRLLEPCSSTSTPLIQEPPRCLGS</sequence>
<dbReference type="InterPro" id="IPR003593">
    <property type="entry name" value="AAA+_ATPase"/>
</dbReference>
<proteinExistence type="predicted"/>
<dbReference type="InterPro" id="IPR027417">
    <property type="entry name" value="P-loop_NTPase"/>
</dbReference>
<dbReference type="GO" id="GO:0005886">
    <property type="term" value="C:plasma membrane"/>
    <property type="evidence" value="ECO:0007669"/>
    <property type="project" value="UniProtKB-SubCell"/>
</dbReference>
<accession>A0A1N6UXR0</accession>
<feature type="domain" description="ABC transmembrane type-1" evidence="9">
    <location>
        <begin position="1"/>
        <end position="291"/>
    </location>
</feature>
<evidence type="ECO:0000259" key="9">
    <source>
        <dbReference type="PROSITE" id="PS50929"/>
    </source>
</evidence>
<dbReference type="PROSITE" id="PS00211">
    <property type="entry name" value="ABC_TRANSPORTER_1"/>
    <property type="match status" value="1"/>
</dbReference>
<evidence type="ECO:0000256" key="5">
    <source>
        <dbReference type="ARBA" id="ARBA00022989"/>
    </source>
</evidence>
<feature type="domain" description="ABC transporter" evidence="8">
    <location>
        <begin position="326"/>
        <end position="553"/>
    </location>
</feature>
<dbReference type="Pfam" id="PF00005">
    <property type="entry name" value="ABC_tran"/>
    <property type="match status" value="1"/>
</dbReference>
<dbReference type="InterPro" id="IPR036640">
    <property type="entry name" value="ABC1_TM_sf"/>
</dbReference>
<dbReference type="SUPFAM" id="SSF52540">
    <property type="entry name" value="P-loop containing nucleoside triphosphate hydrolases"/>
    <property type="match status" value="1"/>
</dbReference>
<feature type="transmembrane region" description="Helical" evidence="7">
    <location>
        <begin position="123"/>
        <end position="141"/>
    </location>
</feature>
<keyword evidence="2 7" id="KW-0812">Transmembrane</keyword>
<dbReference type="InterPro" id="IPR039421">
    <property type="entry name" value="Type_1_exporter"/>
</dbReference>
<dbReference type="PROSITE" id="PS50929">
    <property type="entry name" value="ABC_TM1F"/>
    <property type="match status" value="1"/>
</dbReference>
<dbReference type="PANTHER" id="PTHR24221:SF654">
    <property type="entry name" value="ATP-BINDING CASSETTE SUB-FAMILY B MEMBER 6"/>
    <property type="match status" value="1"/>
</dbReference>
<evidence type="ECO:0000259" key="8">
    <source>
        <dbReference type="PROSITE" id="PS50893"/>
    </source>
</evidence>